<sequence>MNTYRSINTTRNQSNVGAAQGNQTGRNGDPGKVTIKSGKNPENEQGNLVNGKDKKGKEEQKGELKKGKAATHSGKSNGTEAIPNKANLVAGPTQIWRMVGPKTKEASLASNSQPPNAAVLVEIGALMTESTT</sequence>
<protein>
    <submittedName>
        <fullName evidence="2">Uncharacterized protein</fullName>
    </submittedName>
</protein>
<reference evidence="2 3" key="1">
    <citation type="submission" date="2024-04" db="EMBL/GenBank/DDBJ databases">
        <authorList>
            <person name="Fracassetti M."/>
        </authorList>
    </citation>
    <scope>NUCLEOTIDE SEQUENCE [LARGE SCALE GENOMIC DNA]</scope>
</reference>
<evidence type="ECO:0000313" key="2">
    <source>
        <dbReference type="EMBL" id="CAL1360489.1"/>
    </source>
</evidence>
<evidence type="ECO:0000313" key="3">
    <source>
        <dbReference type="Proteomes" id="UP001497516"/>
    </source>
</evidence>
<dbReference type="Proteomes" id="UP001497516">
    <property type="component" value="Chromosome 10"/>
</dbReference>
<keyword evidence="3" id="KW-1185">Reference proteome</keyword>
<feature type="compositionally biased region" description="Basic and acidic residues" evidence="1">
    <location>
        <begin position="51"/>
        <end position="66"/>
    </location>
</feature>
<proteinExistence type="predicted"/>
<feature type="region of interest" description="Disordered" evidence="1">
    <location>
        <begin position="1"/>
        <end position="85"/>
    </location>
</feature>
<feature type="compositionally biased region" description="Polar residues" evidence="1">
    <location>
        <begin position="1"/>
        <end position="26"/>
    </location>
</feature>
<dbReference type="EMBL" id="OZ034814">
    <property type="protein sequence ID" value="CAL1360489.1"/>
    <property type="molecule type" value="Genomic_DNA"/>
</dbReference>
<accession>A0AAV2CVD8</accession>
<organism evidence="2 3">
    <name type="scientific">Linum trigynum</name>
    <dbReference type="NCBI Taxonomy" id="586398"/>
    <lineage>
        <taxon>Eukaryota</taxon>
        <taxon>Viridiplantae</taxon>
        <taxon>Streptophyta</taxon>
        <taxon>Embryophyta</taxon>
        <taxon>Tracheophyta</taxon>
        <taxon>Spermatophyta</taxon>
        <taxon>Magnoliopsida</taxon>
        <taxon>eudicotyledons</taxon>
        <taxon>Gunneridae</taxon>
        <taxon>Pentapetalae</taxon>
        <taxon>rosids</taxon>
        <taxon>fabids</taxon>
        <taxon>Malpighiales</taxon>
        <taxon>Linaceae</taxon>
        <taxon>Linum</taxon>
    </lineage>
</organism>
<name>A0AAV2CVD8_9ROSI</name>
<dbReference type="AlphaFoldDB" id="A0AAV2CVD8"/>
<evidence type="ECO:0000256" key="1">
    <source>
        <dbReference type="SAM" id="MobiDB-lite"/>
    </source>
</evidence>
<gene>
    <name evidence="2" type="ORF">LTRI10_LOCUS7924</name>
</gene>